<comment type="caution">
    <text evidence="8">The sequence shown here is derived from an EMBL/GenBank/DDBJ whole genome shotgun (WGS) entry which is preliminary data.</text>
</comment>
<evidence type="ECO:0000256" key="3">
    <source>
        <dbReference type="ARBA" id="ARBA00022630"/>
    </source>
</evidence>
<dbReference type="Gene3D" id="3.40.50.720">
    <property type="entry name" value="NAD(P)-binding Rossmann-like Domain"/>
    <property type="match status" value="2"/>
</dbReference>
<proteinExistence type="inferred from homology"/>
<comment type="cofactor">
    <cofactor evidence="1 6">
        <name>FAD</name>
        <dbReference type="ChEBI" id="CHEBI:57692"/>
    </cofactor>
</comment>
<keyword evidence="9" id="KW-1185">Reference proteome</keyword>
<keyword evidence="5" id="KW-0560">Oxidoreductase</keyword>
<evidence type="ECO:0000256" key="1">
    <source>
        <dbReference type="ARBA" id="ARBA00001974"/>
    </source>
</evidence>
<feature type="binding site" evidence="6">
    <location>
        <begin position="49"/>
        <end position="50"/>
    </location>
    <ligand>
        <name>FAD</name>
        <dbReference type="ChEBI" id="CHEBI:57692"/>
    </ligand>
</feature>
<keyword evidence="4 6" id="KW-0274">FAD</keyword>
<evidence type="ECO:0000259" key="7">
    <source>
        <dbReference type="Pfam" id="PF01266"/>
    </source>
</evidence>
<evidence type="ECO:0000256" key="2">
    <source>
        <dbReference type="ARBA" id="ARBA00006730"/>
    </source>
</evidence>
<dbReference type="SUPFAM" id="SSF51971">
    <property type="entry name" value="Nucleotide-binding domain"/>
    <property type="match status" value="1"/>
</dbReference>
<dbReference type="PIRSF" id="PIRSF000189">
    <property type="entry name" value="D-aa_oxidase"/>
    <property type="match status" value="1"/>
</dbReference>
<evidence type="ECO:0000256" key="4">
    <source>
        <dbReference type="ARBA" id="ARBA00022827"/>
    </source>
</evidence>
<dbReference type="EMBL" id="JAGHQL010000168">
    <property type="protein sequence ID" value="KAH0537001.1"/>
    <property type="molecule type" value="Genomic_DNA"/>
</dbReference>
<dbReference type="GO" id="GO:0019478">
    <property type="term" value="P:D-amino acid catabolic process"/>
    <property type="evidence" value="ECO:0007669"/>
    <property type="project" value="TreeGrafter"/>
</dbReference>
<protein>
    <recommendedName>
        <fullName evidence="7">FAD dependent oxidoreductase domain-containing protein</fullName>
    </recommendedName>
</protein>
<feature type="binding site" evidence="6">
    <location>
        <position position="355"/>
    </location>
    <ligand>
        <name>D-dopa</name>
        <dbReference type="ChEBI" id="CHEBI:149689"/>
    </ligand>
</feature>
<evidence type="ECO:0000256" key="6">
    <source>
        <dbReference type="PIRSR" id="PIRSR000189-1"/>
    </source>
</evidence>
<reference evidence="8" key="1">
    <citation type="submission" date="2021-03" db="EMBL/GenBank/DDBJ databases">
        <title>Comparative genomics and phylogenomic investigation of the class Geoglossomycetes provide insights into ecological specialization and systematics.</title>
        <authorList>
            <person name="Melie T."/>
            <person name="Pirro S."/>
            <person name="Miller A.N."/>
            <person name="Quandt A."/>
        </authorList>
    </citation>
    <scope>NUCLEOTIDE SEQUENCE</scope>
    <source>
        <strain evidence="8">GBOQ0MN5Z8</strain>
    </source>
</reference>
<dbReference type="GO" id="GO:0003884">
    <property type="term" value="F:D-amino-acid oxidase activity"/>
    <property type="evidence" value="ECO:0007669"/>
    <property type="project" value="InterPro"/>
</dbReference>
<dbReference type="AlphaFoldDB" id="A0A9P8I7X8"/>
<dbReference type="OrthoDB" id="2015447at2759"/>
<keyword evidence="3" id="KW-0285">Flavoprotein</keyword>
<accession>A0A9P8I7X8</accession>
<dbReference type="Proteomes" id="UP000698800">
    <property type="component" value="Unassembled WGS sequence"/>
</dbReference>
<dbReference type="PANTHER" id="PTHR11530">
    <property type="entry name" value="D-AMINO ACID OXIDASE"/>
    <property type="match status" value="1"/>
</dbReference>
<feature type="binding site" evidence="6">
    <location>
        <position position="246"/>
    </location>
    <ligand>
        <name>FAD</name>
        <dbReference type="ChEBI" id="CHEBI:57692"/>
    </ligand>
</feature>
<evidence type="ECO:0000256" key="5">
    <source>
        <dbReference type="ARBA" id="ARBA00023002"/>
    </source>
</evidence>
<gene>
    <name evidence="8" type="ORF">FGG08_006173</name>
</gene>
<dbReference type="PANTHER" id="PTHR11530:SF11">
    <property type="entry name" value="D-ASPARTATE OXIDASE"/>
    <property type="match status" value="1"/>
</dbReference>
<dbReference type="GO" id="GO:0005737">
    <property type="term" value="C:cytoplasm"/>
    <property type="evidence" value="ECO:0007669"/>
    <property type="project" value="TreeGrafter"/>
</dbReference>
<organism evidence="8 9">
    <name type="scientific">Glutinoglossum americanum</name>
    <dbReference type="NCBI Taxonomy" id="1670608"/>
    <lineage>
        <taxon>Eukaryota</taxon>
        <taxon>Fungi</taxon>
        <taxon>Dikarya</taxon>
        <taxon>Ascomycota</taxon>
        <taxon>Pezizomycotina</taxon>
        <taxon>Geoglossomycetes</taxon>
        <taxon>Geoglossales</taxon>
        <taxon>Geoglossaceae</taxon>
        <taxon>Glutinoglossum</taxon>
    </lineage>
</organism>
<feature type="domain" description="FAD dependent oxidoreductase" evidence="7">
    <location>
        <begin position="9"/>
        <end position="368"/>
    </location>
</feature>
<evidence type="ECO:0000313" key="8">
    <source>
        <dbReference type="EMBL" id="KAH0537001.1"/>
    </source>
</evidence>
<dbReference type="Pfam" id="PF01266">
    <property type="entry name" value="DAO"/>
    <property type="match status" value="1"/>
</dbReference>
<dbReference type="InterPro" id="IPR006076">
    <property type="entry name" value="FAD-dep_OxRdtase"/>
</dbReference>
<comment type="similarity">
    <text evidence="2">Belongs to the DAMOX/DASOX family.</text>
</comment>
<sequence>MAAQNPPLHVIVLGAGIIGLQTAVFLLEAGYKVTVVAKNLPGDVDLEYTSPRAGAHWRTQATANEIELAQWDRETYEYWLSVVAREEASRRDGFGVGDSGLKVCVHYKPEAEGWSLTAAALPRILLLVKTHTSGFGGRGLMPKPPRDGPNPEISQGAQSIWWRNVVLNFKVLDPSVLPEGVYFGVTYSSFCINPPTYLSHLVRQIETAGGTIHRLEIPTKGGLGAAMAAVTDAVSSEPPFAIVNATGLGAMALGDKNMFPTKGQTILVSNESPVIRIRIGDGDPRVDPELSQEIVERCKELAPDILNPDGEFEIVSEQVGFRPSRSGGPRVELEGVLSARGEKPLIVVHCYGHSGAGYQSSVGSAKKVLRLLEEQKMQGTAEIRERVG</sequence>
<name>A0A9P8I7X8_9PEZI</name>
<dbReference type="InterPro" id="IPR023209">
    <property type="entry name" value="DAO"/>
</dbReference>
<evidence type="ECO:0000313" key="9">
    <source>
        <dbReference type="Proteomes" id="UP000698800"/>
    </source>
</evidence>
<dbReference type="GO" id="GO:0071949">
    <property type="term" value="F:FAD binding"/>
    <property type="evidence" value="ECO:0007669"/>
    <property type="project" value="InterPro"/>
</dbReference>
<feature type="binding site" evidence="6">
    <location>
        <position position="322"/>
    </location>
    <ligand>
        <name>D-dopa</name>
        <dbReference type="ChEBI" id="CHEBI:149689"/>
    </ligand>
</feature>